<dbReference type="RefSeq" id="WP_105749222.1">
    <property type="nucleotide sequence ID" value="NZ_PVLQ01000064.1"/>
</dbReference>
<dbReference type="Proteomes" id="UP000238589">
    <property type="component" value="Unassembled WGS sequence"/>
</dbReference>
<comment type="caution">
    <text evidence="8">The sequence shown here is derived from an EMBL/GenBank/DDBJ whole genome shotgun (WGS) entry which is preliminary data.</text>
</comment>
<dbReference type="EMBL" id="PVLQ01000064">
    <property type="protein sequence ID" value="PRD64503.1"/>
    <property type="molecule type" value="Genomic_DNA"/>
</dbReference>
<feature type="transmembrane region" description="Helical" evidence="7">
    <location>
        <begin position="91"/>
        <end position="115"/>
    </location>
</feature>
<sequence length="196" mass="20691">MSSTLSAADWLLLFGHFASLSLLGVGGALTTSPEMQRFLVQQQHWLSHEQFASSIVLAQSAPGPNILFVALMGWQVGLNAGGGLAAGPQAWLLALLGLLLAMLGCLLPSCTLNYLTTRWAWRNRELLAVRAFKAGMAPVVVGLLLALGWLLGAAAPGSNWPLWGLTAATTLLIWKTRVHLLWAIAAGGLLGAFGLV</sequence>
<keyword evidence="3" id="KW-1003">Cell membrane</keyword>
<dbReference type="AlphaFoldDB" id="A0A2S9K220"/>
<keyword evidence="5 7" id="KW-1133">Transmembrane helix</keyword>
<evidence type="ECO:0000256" key="2">
    <source>
        <dbReference type="ARBA" id="ARBA00005262"/>
    </source>
</evidence>
<dbReference type="InterPro" id="IPR052518">
    <property type="entry name" value="CHR_Transporter"/>
</dbReference>
<feature type="transmembrane region" description="Helical" evidence="7">
    <location>
        <begin position="51"/>
        <end position="71"/>
    </location>
</feature>
<evidence type="ECO:0000256" key="1">
    <source>
        <dbReference type="ARBA" id="ARBA00004651"/>
    </source>
</evidence>
<keyword evidence="4 7" id="KW-0812">Transmembrane</keyword>
<comment type="similarity">
    <text evidence="2">Belongs to the chromate ion transporter (CHR) (TC 2.A.51) family.</text>
</comment>
<keyword evidence="9" id="KW-1185">Reference proteome</keyword>
<accession>A0A2S9K220</accession>
<keyword evidence="6 7" id="KW-0472">Membrane</keyword>
<evidence type="ECO:0000313" key="9">
    <source>
        <dbReference type="Proteomes" id="UP000238589"/>
    </source>
</evidence>
<dbReference type="GO" id="GO:0015109">
    <property type="term" value="F:chromate transmembrane transporter activity"/>
    <property type="evidence" value="ECO:0007669"/>
    <property type="project" value="InterPro"/>
</dbReference>
<dbReference type="OrthoDB" id="556585at2"/>
<evidence type="ECO:0000256" key="7">
    <source>
        <dbReference type="SAM" id="Phobius"/>
    </source>
</evidence>
<dbReference type="InterPro" id="IPR003370">
    <property type="entry name" value="Chromate_transpt"/>
</dbReference>
<name>A0A2S9K220_9BURK</name>
<dbReference type="Pfam" id="PF02417">
    <property type="entry name" value="Chromate_transp"/>
    <property type="match status" value="1"/>
</dbReference>
<gene>
    <name evidence="8" type="ORF">C6P64_14250</name>
</gene>
<organism evidence="8 9">
    <name type="scientific">Malikia granosa</name>
    <dbReference type="NCBI Taxonomy" id="263067"/>
    <lineage>
        <taxon>Bacteria</taxon>
        <taxon>Pseudomonadati</taxon>
        <taxon>Pseudomonadota</taxon>
        <taxon>Betaproteobacteria</taxon>
        <taxon>Burkholderiales</taxon>
        <taxon>Comamonadaceae</taxon>
        <taxon>Malikia</taxon>
    </lineage>
</organism>
<reference evidence="8 9" key="1">
    <citation type="submission" date="2018-03" db="EMBL/GenBank/DDBJ databases">
        <title>Comparative genomics illustrates the genes involved in a hyperalkaliphilic mechanisms of Serpentinomonas isolated from highly-alkaline calcium-rich serpentinized springs.</title>
        <authorList>
            <person name="Suzuki S."/>
            <person name="Ishii S."/>
            <person name="Walworth N."/>
            <person name="Bird L."/>
            <person name="Kuenen J.G."/>
            <person name="Nealson K.H."/>
        </authorList>
    </citation>
    <scope>NUCLEOTIDE SEQUENCE [LARGE SCALE GENOMIC DNA]</scope>
    <source>
        <strain evidence="8 9">P1</strain>
    </source>
</reference>
<evidence type="ECO:0000256" key="6">
    <source>
        <dbReference type="ARBA" id="ARBA00023136"/>
    </source>
</evidence>
<feature type="transmembrane region" description="Helical" evidence="7">
    <location>
        <begin position="136"/>
        <end position="158"/>
    </location>
</feature>
<evidence type="ECO:0000313" key="8">
    <source>
        <dbReference type="EMBL" id="PRD64503.1"/>
    </source>
</evidence>
<proteinExistence type="inferred from homology"/>
<protein>
    <submittedName>
        <fullName evidence="8">Chromate transporter</fullName>
    </submittedName>
</protein>
<evidence type="ECO:0000256" key="4">
    <source>
        <dbReference type="ARBA" id="ARBA00022692"/>
    </source>
</evidence>
<comment type="subcellular location">
    <subcellularLocation>
        <location evidence="1">Cell membrane</location>
        <topology evidence="1">Multi-pass membrane protein</topology>
    </subcellularLocation>
</comment>
<dbReference type="PANTHER" id="PTHR43663:SF1">
    <property type="entry name" value="CHROMATE TRANSPORTER"/>
    <property type="match status" value="1"/>
</dbReference>
<evidence type="ECO:0000256" key="3">
    <source>
        <dbReference type="ARBA" id="ARBA00022475"/>
    </source>
</evidence>
<dbReference type="PANTHER" id="PTHR43663">
    <property type="entry name" value="CHROMATE TRANSPORT PROTEIN-RELATED"/>
    <property type="match status" value="1"/>
</dbReference>
<feature type="transmembrane region" description="Helical" evidence="7">
    <location>
        <begin position="178"/>
        <end position="195"/>
    </location>
</feature>
<dbReference type="GO" id="GO:0005886">
    <property type="term" value="C:plasma membrane"/>
    <property type="evidence" value="ECO:0007669"/>
    <property type="project" value="UniProtKB-SubCell"/>
</dbReference>
<feature type="transmembrane region" description="Helical" evidence="7">
    <location>
        <begin position="12"/>
        <end position="30"/>
    </location>
</feature>
<evidence type="ECO:0000256" key="5">
    <source>
        <dbReference type="ARBA" id="ARBA00022989"/>
    </source>
</evidence>